<proteinExistence type="predicted"/>
<dbReference type="Pfam" id="PF04023">
    <property type="entry name" value="FeoA"/>
    <property type="match status" value="1"/>
</dbReference>
<dbReference type="InterPro" id="IPR038157">
    <property type="entry name" value="FeoA_core_dom"/>
</dbReference>
<dbReference type="AlphaFoldDB" id="A0A848BWT6"/>
<dbReference type="EMBL" id="JBIEKR010000005">
    <property type="protein sequence ID" value="MFG6272952.1"/>
    <property type="molecule type" value="Genomic_DNA"/>
</dbReference>
<dbReference type="InterPro" id="IPR008988">
    <property type="entry name" value="Transcriptional_repressor_C"/>
</dbReference>
<dbReference type="SMART" id="SM00899">
    <property type="entry name" value="FeoA"/>
    <property type="match status" value="1"/>
</dbReference>
<evidence type="ECO:0000313" key="4">
    <source>
        <dbReference type="EMBL" id="NME27736.1"/>
    </source>
</evidence>
<dbReference type="Proteomes" id="UP000591071">
    <property type="component" value="Unassembled WGS sequence"/>
</dbReference>
<protein>
    <submittedName>
        <fullName evidence="4">Ferrous iron transport protein A</fullName>
    </submittedName>
</protein>
<evidence type="ECO:0000259" key="2">
    <source>
        <dbReference type="SMART" id="SM00899"/>
    </source>
</evidence>
<organism evidence="4 5">
    <name type="scientific">Megasphaera hexanoica</name>
    <dbReference type="NCBI Taxonomy" id="1675036"/>
    <lineage>
        <taxon>Bacteria</taxon>
        <taxon>Bacillati</taxon>
        <taxon>Bacillota</taxon>
        <taxon>Negativicutes</taxon>
        <taxon>Veillonellales</taxon>
        <taxon>Veillonellaceae</taxon>
        <taxon>Megasphaera</taxon>
    </lineage>
</organism>
<dbReference type="Proteomes" id="UP001605989">
    <property type="component" value="Unassembled WGS sequence"/>
</dbReference>
<dbReference type="Gene3D" id="2.30.30.90">
    <property type="match status" value="1"/>
</dbReference>
<gene>
    <name evidence="3" type="ORF">ACGTZG_07095</name>
    <name evidence="4" type="ORF">HF872_03720</name>
</gene>
<accession>A0A848BWT6</accession>
<feature type="domain" description="Ferrous iron transporter FeoA-like" evidence="2">
    <location>
        <begin position="1"/>
        <end position="72"/>
    </location>
</feature>
<dbReference type="OrthoDB" id="9811076at2"/>
<dbReference type="PANTHER" id="PTHR43151:SF1">
    <property type="entry name" value="SSR2333 PROTEIN"/>
    <property type="match status" value="1"/>
</dbReference>
<sequence length="72" mass="7897">MTLDQGIAGHTYIVERLNLAPRIEKRLQALGMIVSTPVDVLNNKNGGTMIIKVRNTRLAIGRGISSRIVVRS</sequence>
<dbReference type="InterPro" id="IPR053184">
    <property type="entry name" value="FeoA-like"/>
</dbReference>
<reference evidence="3 6" key="2">
    <citation type="submission" date="2024-10" db="EMBL/GenBank/DDBJ databases">
        <authorList>
            <person name="Sang B.-I."/>
            <person name="Prabhaharan D."/>
        </authorList>
    </citation>
    <scope>NUCLEOTIDE SEQUENCE [LARGE SCALE GENOMIC DNA]</scope>
    <source>
        <strain evidence="3 6">MH</strain>
    </source>
</reference>
<evidence type="ECO:0000256" key="1">
    <source>
        <dbReference type="ARBA" id="ARBA00023004"/>
    </source>
</evidence>
<dbReference type="GO" id="GO:0046914">
    <property type="term" value="F:transition metal ion binding"/>
    <property type="evidence" value="ECO:0007669"/>
    <property type="project" value="InterPro"/>
</dbReference>
<dbReference type="EMBL" id="JABAFG010000004">
    <property type="protein sequence ID" value="NME27736.1"/>
    <property type="molecule type" value="Genomic_DNA"/>
</dbReference>
<keyword evidence="1" id="KW-0408">Iron</keyword>
<reference evidence="4 5" key="1">
    <citation type="submission" date="2020-04" db="EMBL/GenBank/DDBJ databases">
        <authorList>
            <person name="Hitch T.C.A."/>
            <person name="Wylensek D."/>
            <person name="Clavel T."/>
        </authorList>
    </citation>
    <scope>NUCLEOTIDE SEQUENCE [LARGE SCALE GENOMIC DNA]</scope>
    <source>
        <strain evidence="4 5">Oil-RF-744-FAT-WT-6-1</strain>
    </source>
</reference>
<evidence type="ECO:0000313" key="6">
    <source>
        <dbReference type="Proteomes" id="UP001605989"/>
    </source>
</evidence>
<dbReference type="RefSeq" id="WP_113855431.1">
    <property type="nucleotide sequence ID" value="NZ_CP011940.1"/>
</dbReference>
<dbReference type="KEGG" id="mhw:ACT01_04665"/>
<dbReference type="InterPro" id="IPR007167">
    <property type="entry name" value="Fe-transptr_FeoA-like"/>
</dbReference>
<evidence type="ECO:0000313" key="3">
    <source>
        <dbReference type="EMBL" id="MFG6272952.1"/>
    </source>
</evidence>
<dbReference type="PANTHER" id="PTHR43151">
    <property type="entry name" value="FEOA FAMILY PROTEIN"/>
    <property type="match status" value="1"/>
</dbReference>
<evidence type="ECO:0000313" key="5">
    <source>
        <dbReference type="Proteomes" id="UP000591071"/>
    </source>
</evidence>
<keyword evidence="6" id="KW-1185">Reference proteome</keyword>
<name>A0A848BWT6_9FIRM</name>
<comment type="caution">
    <text evidence="4">The sequence shown here is derived from an EMBL/GenBank/DDBJ whole genome shotgun (WGS) entry which is preliminary data.</text>
</comment>
<dbReference type="SUPFAM" id="SSF50037">
    <property type="entry name" value="C-terminal domain of transcriptional repressors"/>
    <property type="match status" value="1"/>
</dbReference>